<dbReference type="GO" id="GO:0009307">
    <property type="term" value="P:DNA restriction-modification system"/>
    <property type="evidence" value="ECO:0007669"/>
    <property type="project" value="InterPro"/>
</dbReference>
<comment type="caution">
    <text evidence="2">The sequence shown here is derived from an EMBL/GenBank/DDBJ whole genome shotgun (WGS) entry which is preliminary data.</text>
</comment>
<gene>
    <name evidence="2" type="ORF">C476_17262</name>
</gene>
<evidence type="ECO:0000259" key="1">
    <source>
        <dbReference type="Pfam" id="PF04471"/>
    </source>
</evidence>
<name>M0BY79_9EURY</name>
<dbReference type="GO" id="GO:0004519">
    <property type="term" value="F:endonuclease activity"/>
    <property type="evidence" value="ECO:0007669"/>
    <property type="project" value="InterPro"/>
</dbReference>
<dbReference type="OrthoDB" id="350277at2157"/>
<dbReference type="InterPro" id="IPR007560">
    <property type="entry name" value="Restrct_endonuc_IV_Mrr"/>
</dbReference>
<dbReference type="EMBL" id="AOIT01000086">
    <property type="protein sequence ID" value="ELZ15986.1"/>
    <property type="molecule type" value="Genomic_DNA"/>
</dbReference>
<dbReference type="RefSeq" id="WP_008015229.1">
    <property type="nucleotide sequence ID" value="NZ_AOIT01000086.1"/>
</dbReference>
<evidence type="ECO:0000313" key="2">
    <source>
        <dbReference type="EMBL" id="ELZ15986.1"/>
    </source>
</evidence>
<evidence type="ECO:0000313" key="3">
    <source>
        <dbReference type="Proteomes" id="UP000011615"/>
    </source>
</evidence>
<feature type="domain" description="Restriction endonuclease type IV Mrr" evidence="1">
    <location>
        <begin position="59"/>
        <end position="166"/>
    </location>
</feature>
<proteinExistence type="predicted"/>
<protein>
    <recommendedName>
        <fullName evidence="1">Restriction endonuclease type IV Mrr domain-containing protein</fullName>
    </recommendedName>
</protein>
<dbReference type="Pfam" id="PF04471">
    <property type="entry name" value="Mrr_cat"/>
    <property type="match status" value="1"/>
</dbReference>
<keyword evidence="3" id="KW-1185">Reference proteome</keyword>
<organism evidence="2 3">
    <name type="scientific">Natrinema limicola JCM 13563</name>
    <dbReference type="NCBI Taxonomy" id="1230457"/>
    <lineage>
        <taxon>Archaea</taxon>
        <taxon>Methanobacteriati</taxon>
        <taxon>Methanobacteriota</taxon>
        <taxon>Stenosarchaea group</taxon>
        <taxon>Halobacteria</taxon>
        <taxon>Halobacteriales</taxon>
        <taxon>Natrialbaceae</taxon>
        <taxon>Natrinema</taxon>
    </lineage>
</organism>
<dbReference type="AlphaFoldDB" id="M0BY79"/>
<dbReference type="GO" id="GO:0003677">
    <property type="term" value="F:DNA binding"/>
    <property type="evidence" value="ECO:0007669"/>
    <property type="project" value="InterPro"/>
</dbReference>
<accession>M0BY79</accession>
<reference evidence="2 3" key="1">
    <citation type="journal article" date="2014" name="PLoS Genet.">
        <title>Phylogenetically driven sequencing of extremely halophilic archaea reveals strategies for static and dynamic osmo-response.</title>
        <authorList>
            <person name="Becker E.A."/>
            <person name="Seitzer P.M."/>
            <person name="Tritt A."/>
            <person name="Larsen D."/>
            <person name="Krusor M."/>
            <person name="Yao A.I."/>
            <person name="Wu D."/>
            <person name="Madern D."/>
            <person name="Eisen J.A."/>
            <person name="Darling A.E."/>
            <person name="Facciotti M.T."/>
        </authorList>
    </citation>
    <scope>NUCLEOTIDE SEQUENCE [LARGE SCALE GENOMIC DNA]</scope>
    <source>
        <strain evidence="2 3">JCM 13563</strain>
    </source>
</reference>
<dbReference type="Proteomes" id="UP000011615">
    <property type="component" value="Unassembled WGS sequence"/>
</dbReference>
<sequence length="200" mass="23335">MNSESNWEVIYEIAEDPGDFFQNYSLDVKRVFEDDRDLPPGFFIDGLERLKNMDNPQSRGREFDYFIGILFQQLNEVEVRVKEHGNTGEVDLHLICLDSDDWLYRLVGSHTLVENKWEKDPIQKGEISNFHDKASELPQCEISYFVSMSGFSRGQRKQTGALANLRNLRNPQIVDIWDDDLEEMVSKGTPEPLLRDRIMM</sequence>